<dbReference type="STRING" id="768671.ThimaDRAFT_0950"/>
<reference evidence="1 2" key="1">
    <citation type="submission" date="2011-06" db="EMBL/GenBank/DDBJ databases">
        <title>The draft genome of Thiocapsa marina 5811.</title>
        <authorList>
            <consortium name="US DOE Joint Genome Institute (JGI-PGF)"/>
            <person name="Lucas S."/>
            <person name="Han J."/>
            <person name="Cheng J.-F."/>
            <person name="Goodwin L."/>
            <person name="Pitluck S."/>
            <person name="Peters L."/>
            <person name="Land M.L."/>
            <person name="Hauser L."/>
            <person name="Vogl K."/>
            <person name="Liu Z."/>
            <person name="Imhoff J."/>
            <person name="Thiel V."/>
            <person name="Frigaard N.-U."/>
            <person name="Bryant D."/>
            <person name="Woyke T.J."/>
        </authorList>
    </citation>
    <scope>NUCLEOTIDE SEQUENCE [LARGE SCALE GENOMIC DNA]</scope>
    <source>
        <strain evidence="1 2">5811</strain>
    </source>
</reference>
<keyword evidence="2" id="KW-1185">Reference proteome</keyword>
<name>F9U892_9GAMM</name>
<evidence type="ECO:0008006" key="3">
    <source>
        <dbReference type="Google" id="ProtNLM"/>
    </source>
</evidence>
<gene>
    <name evidence="1" type="ORF">ThimaDRAFT_0950</name>
</gene>
<dbReference type="InterPro" id="IPR021727">
    <property type="entry name" value="DUF3299"/>
</dbReference>
<dbReference type="EMBL" id="AFWV01000003">
    <property type="protein sequence ID" value="EGV19504.1"/>
    <property type="molecule type" value="Genomic_DNA"/>
</dbReference>
<dbReference type="PROSITE" id="PS51257">
    <property type="entry name" value="PROKAR_LIPOPROTEIN"/>
    <property type="match status" value="1"/>
</dbReference>
<dbReference type="Gene3D" id="2.40.50.870">
    <property type="entry name" value="Protein of unknown function (DUF3299)"/>
    <property type="match status" value="1"/>
</dbReference>
<organism evidence="1 2">
    <name type="scientific">Thiocapsa marina 5811</name>
    <dbReference type="NCBI Taxonomy" id="768671"/>
    <lineage>
        <taxon>Bacteria</taxon>
        <taxon>Pseudomonadati</taxon>
        <taxon>Pseudomonadota</taxon>
        <taxon>Gammaproteobacteria</taxon>
        <taxon>Chromatiales</taxon>
        <taxon>Chromatiaceae</taxon>
        <taxon>Thiocapsa</taxon>
    </lineage>
</organism>
<sequence>MRLFVRLFPVILALGLVGCGEESSEPESAISGAMQVEEIDWDRLIPVEWQPETLLEGFDLDAFDAMDDDDPRATALMDKLMALWADAPVVEELDGLRVRLPGFVVPLELDAQKMSEFLLVPYYGACIHVPPPPANQTVHVVAPEGREYVGELFDTVWVTGTLRVIRSSSELADAGYRIDLTEIEPYDGELEPL</sequence>
<evidence type="ECO:0000313" key="2">
    <source>
        <dbReference type="Proteomes" id="UP000005459"/>
    </source>
</evidence>
<proteinExistence type="predicted"/>
<dbReference type="AlphaFoldDB" id="F9U892"/>
<dbReference type="Proteomes" id="UP000005459">
    <property type="component" value="Unassembled WGS sequence"/>
</dbReference>
<dbReference type="OrthoDB" id="9784998at2"/>
<dbReference type="eggNOG" id="COG3495">
    <property type="taxonomic scope" value="Bacteria"/>
</dbReference>
<accession>F9U892</accession>
<protein>
    <recommendedName>
        <fullName evidence="3">Lipoprotein</fullName>
    </recommendedName>
</protein>
<evidence type="ECO:0000313" key="1">
    <source>
        <dbReference type="EMBL" id="EGV19504.1"/>
    </source>
</evidence>
<dbReference type="RefSeq" id="WP_007191827.1">
    <property type="nucleotide sequence ID" value="NZ_AFWV01000003.1"/>
</dbReference>
<dbReference type="Pfam" id="PF11736">
    <property type="entry name" value="DUF3299"/>
    <property type="match status" value="1"/>
</dbReference>